<evidence type="ECO:0000313" key="3">
    <source>
        <dbReference type="Proteomes" id="UP000316621"/>
    </source>
</evidence>
<reference evidence="2 3" key="1">
    <citation type="journal article" date="2018" name="Science">
        <title>The opium poppy genome and morphinan production.</title>
        <authorList>
            <person name="Guo L."/>
            <person name="Winzer T."/>
            <person name="Yang X."/>
            <person name="Li Y."/>
            <person name="Ning Z."/>
            <person name="He Z."/>
            <person name="Teodor R."/>
            <person name="Lu Y."/>
            <person name="Bowser T.A."/>
            <person name="Graham I.A."/>
            <person name="Ye K."/>
        </authorList>
    </citation>
    <scope>NUCLEOTIDE SEQUENCE [LARGE SCALE GENOMIC DNA]</scope>
    <source>
        <strain evidence="3">cv. HN1</strain>
        <tissue evidence="2">Leaves</tissue>
    </source>
</reference>
<name>A0A4Y7ICL4_PAPSO</name>
<gene>
    <name evidence="2" type="ORF">C5167_038081</name>
</gene>
<keyword evidence="3" id="KW-1185">Reference proteome</keyword>
<accession>A0A4Y7ICL4</accession>
<evidence type="ECO:0000256" key="1">
    <source>
        <dbReference type="SAM" id="MobiDB-lite"/>
    </source>
</evidence>
<sequence length="22" mass="2517">MTRSRKGWAARVRIGDPSASWK</sequence>
<feature type="region of interest" description="Disordered" evidence="1">
    <location>
        <begin position="1"/>
        <end position="22"/>
    </location>
</feature>
<dbReference type="AlphaFoldDB" id="A0A4Y7ICL4"/>
<proteinExistence type="predicted"/>
<dbReference type="Proteomes" id="UP000316621">
    <property type="component" value="Chromosome 1"/>
</dbReference>
<dbReference type="Gramene" id="RZC45129">
    <property type="protein sequence ID" value="RZC45129"/>
    <property type="gene ID" value="C5167_038081"/>
</dbReference>
<protein>
    <submittedName>
        <fullName evidence="2">Uncharacterized protein</fullName>
    </submittedName>
</protein>
<evidence type="ECO:0000313" key="2">
    <source>
        <dbReference type="EMBL" id="RZC45129.1"/>
    </source>
</evidence>
<dbReference type="EMBL" id="CM010715">
    <property type="protein sequence ID" value="RZC45129.1"/>
    <property type="molecule type" value="Genomic_DNA"/>
</dbReference>
<organism evidence="2 3">
    <name type="scientific">Papaver somniferum</name>
    <name type="common">Opium poppy</name>
    <dbReference type="NCBI Taxonomy" id="3469"/>
    <lineage>
        <taxon>Eukaryota</taxon>
        <taxon>Viridiplantae</taxon>
        <taxon>Streptophyta</taxon>
        <taxon>Embryophyta</taxon>
        <taxon>Tracheophyta</taxon>
        <taxon>Spermatophyta</taxon>
        <taxon>Magnoliopsida</taxon>
        <taxon>Ranunculales</taxon>
        <taxon>Papaveraceae</taxon>
        <taxon>Papaveroideae</taxon>
        <taxon>Papaver</taxon>
    </lineage>
</organism>